<accession>B0DQZ6</accession>
<dbReference type="Proteomes" id="UP000001194">
    <property type="component" value="Unassembled WGS sequence"/>
</dbReference>
<name>B0DQZ6_LACBS</name>
<dbReference type="EMBL" id="DS547127">
    <property type="protein sequence ID" value="EDR02910.1"/>
    <property type="molecule type" value="Genomic_DNA"/>
</dbReference>
<dbReference type="AlphaFoldDB" id="B0DQZ6"/>
<gene>
    <name evidence="1" type="ORF">LACBIDRAFT_307766</name>
</gene>
<organism evidence="2">
    <name type="scientific">Laccaria bicolor (strain S238N-H82 / ATCC MYA-4686)</name>
    <name type="common">Bicoloured deceiver</name>
    <name type="synonym">Laccaria laccata var. bicolor</name>
    <dbReference type="NCBI Taxonomy" id="486041"/>
    <lineage>
        <taxon>Eukaryota</taxon>
        <taxon>Fungi</taxon>
        <taxon>Dikarya</taxon>
        <taxon>Basidiomycota</taxon>
        <taxon>Agaricomycotina</taxon>
        <taxon>Agaricomycetes</taxon>
        <taxon>Agaricomycetidae</taxon>
        <taxon>Agaricales</taxon>
        <taxon>Agaricineae</taxon>
        <taxon>Hydnangiaceae</taxon>
        <taxon>Laccaria</taxon>
    </lineage>
</organism>
<dbReference type="HOGENOM" id="CLU_3069092_0_0_1"/>
<dbReference type="RefSeq" id="XP_001886333.1">
    <property type="nucleotide sequence ID" value="XM_001886298.1"/>
</dbReference>
<reference evidence="1 2" key="1">
    <citation type="journal article" date="2008" name="Nature">
        <title>The genome of Laccaria bicolor provides insights into mycorrhizal symbiosis.</title>
        <authorList>
            <person name="Martin F."/>
            <person name="Aerts A."/>
            <person name="Ahren D."/>
            <person name="Brun A."/>
            <person name="Danchin E.G.J."/>
            <person name="Duchaussoy F."/>
            <person name="Gibon J."/>
            <person name="Kohler A."/>
            <person name="Lindquist E."/>
            <person name="Pereda V."/>
            <person name="Salamov A."/>
            <person name="Shapiro H.J."/>
            <person name="Wuyts J."/>
            <person name="Blaudez D."/>
            <person name="Buee M."/>
            <person name="Brokstein P."/>
            <person name="Canbaeck B."/>
            <person name="Cohen D."/>
            <person name="Courty P.E."/>
            <person name="Coutinho P.M."/>
            <person name="Delaruelle C."/>
            <person name="Detter J.C."/>
            <person name="Deveau A."/>
            <person name="DiFazio S."/>
            <person name="Duplessis S."/>
            <person name="Fraissinet-Tachet L."/>
            <person name="Lucic E."/>
            <person name="Frey-Klett P."/>
            <person name="Fourrey C."/>
            <person name="Feussner I."/>
            <person name="Gay G."/>
            <person name="Grimwood J."/>
            <person name="Hoegger P.J."/>
            <person name="Jain P."/>
            <person name="Kilaru S."/>
            <person name="Labbe J."/>
            <person name="Lin Y.C."/>
            <person name="Legue V."/>
            <person name="Le Tacon F."/>
            <person name="Marmeisse R."/>
            <person name="Melayah D."/>
            <person name="Montanini B."/>
            <person name="Muratet M."/>
            <person name="Nehls U."/>
            <person name="Niculita-Hirzel H."/>
            <person name="Oudot-Le Secq M.P."/>
            <person name="Peter M."/>
            <person name="Quesneville H."/>
            <person name="Rajashekar B."/>
            <person name="Reich M."/>
            <person name="Rouhier N."/>
            <person name="Schmutz J."/>
            <person name="Yin T."/>
            <person name="Chalot M."/>
            <person name="Henrissat B."/>
            <person name="Kuees U."/>
            <person name="Lucas S."/>
            <person name="Van de Peer Y."/>
            <person name="Podila G.K."/>
            <person name="Polle A."/>
            <person name="Pukkila P.J."/>
            <person name="Richardson P.M."/>
            <person name="Rouze P."/>
            <person name="Sanders I.R."/>
            <person name="Stajich J.E."/>
            <person name="Tunlid A."/>
            <person name="Tuskan G."/>
            <person name="Grigoriev I.V."/>
        </authorList>
    </citation>
    <scope>NUCLEOTIDE SEQUENCE [LARGE SCALE GENOMIC DNA]</scope>
    <source>
        <strain evidence="2">S238N-H82 / ATCC MYA-4686</strain>
    </source>
</reference>
<evidence type="ECO:0000313" key="2">
    <source>
        <dbReference type="Proteomes" id="UP000001194"/>
    </source>
</evidence>
<protein>
    <submittedName>
        <fullName evidence="1">Predicted protein</fullName>
    </submittedName>
</protein>
<sequence length="53" mass="6107">MAQRFYEMKIDSQTSLMVWDPKGKAVTIKLALHHKSDLNSLHLLFESVHLIKG</sequence>
<evidence type="ECO:0000313" key="1">
    <source>
        <dbReference type="EMBL" id="EDR02910.1"/>
    </source>
</evidence>
<dbReference type="GeneID" id="6081979"/>
<dbReference type="InParanoid" id="B0DQZ6"/>
<dbReference type="KEGG" id="lbc:LACBIDRAFT_307766"/>
<proteinExistence type="predicted"/>
<keyword evidence="2" id="KW-1185">Reference proteome</keyword>